<gene>
    <name evidence="9" type="ORF">Bhyg_04943</name>
</gene>
<keyword evidence="3" id="KW-0677">Repeat</keyword>
<comment type="caution">
    <text evidence="9">The sequence shown here is derived from an EMBL/GenBank/DDBJ whole genome shotgun (WGS) entry which is preliminary data.</text>
</comment>
<feature type="chain" id="PRO_5040389968" description="Chitin-binding type-2 domain-containing protein" evidence="7">
    <location>
        <begin position="19"/>
        <end position="909"/>
    </location>
</feature>
<dbReference type="GO" id="GO:0008061">
    <property type="term" value="F:chitin binding"/>
    <property type="evidence" value="ECO:0007669"/>
    <property type="project" value="UniProtKB-KW"/>
</dbReference>
<feature type="compositionally biased region" description="Basic and acidic residues" evidence="6">
    <location>
        <begin position="391"/>
        <end position="401"/>
    </location>
</feature>
<dbReference type="OrthoDB" id="7739784at2759"/>
<evidence type="ECO:0000256" key="1">
    <source>
        <dbReference type="ARBA" id="ARBA00022669"/>
    </source>
</evidence>
<dbReference type="PANTHER" id="PTHR23301:SF98">
    <property type="entry name" value="CHITIN-BINDING TYPE-2 DOMAIN-CONTAINING PROTEIN-RELATED"/>
    <property type="match status" value="1"/>
</dbReference>
<accession>A0A9Q0S8S9</accession>
<keyword evidence="5" id="KW-0325">Glycoprotein</keyword>
<dbReference type="SMART" id="SM00494">
    <property type="entry name" value="ChtBD2"/>
    <property type="match status" value="3"/>
</dbReference>
<evidence type="ECO:0000313" key="9">
    <source>
        <dbReference type="EMBL" id="KAJ6649704.1"/>
    </source>
</evidence>
<dbReference type="InterPro" id="IPR036508">
    <property type="entry name" value="Chitin-bd_dom_sf"/>
</dbReference>
<evidence type="ECO:0000259" key="8">
    <source>
        <dbReference type="PROSITE" id="PS50940"/>
    </source>
</evidence>
<feature type="compositionally biased region" description="Basic residues" evidence="6">
    <location>
        <begin position="840"/>
        <end position="850"/>
    </location>
</feature>
<dbReference type="EMBL" id="WJQU01000001">
    <property type="protein sequence ID" value="KAJ6649704.1"/>
    <property type="molecule type" value="Genomic_DNA"/>
</dbReference>
<reference evidence="9" key="1">
    <citation type="submission" date="2022-07" db="EMBL/GenBank/DDBJ databases">
        <authorList>
            <person name="Trinca V."/>
            <person name="Uliana J.V.C."/>
            <person name="Torres T.T."/>
            <person name="Ward R.J."/>
            <person name="Monesi N."/>
        </authorList>
    </citation>
    <scope>NUCLEOTIDE SEQUENCE</scope>
    <source>
        <strain evidence="9">HSMRA1968</strain>
        <tissue evidence="9">Whole embryos</tissue>
    </source>
</reference>
<keyword evidence="4" id="KW-1015">Disulfide bond</keyword>
<dbReference type="Pfam" id="PF01607">
    <property type="entry name" value="CBM_14"/>
    <property type="match status" value="1"/>
</dbReference>
<feature type="domain" description="Chitin-binding type-2" evidence="8">
    <location>
        <begin position="703"/>
        <end position="759"/>
    </location>
</feature>
<organism evidence="9 10">
    <name type="scientific">Pseudolycoriella hygida</name>
    <dbReference type="NCBI Taxonomy" id="35572"/>
    <lineage>
        <taxon>Eukaryota</taxon>
        <taxon>Metazoa</taxon>
        <taxon>Ecdysozoa</taxon>
        <taxon>Arthropoda</taxon>
        <taxon>Hexapoda</taxon>
        <taxon>Insecta</taxon>
        <taxon>Pterygota</taxon>
        <taxon>Neoptera</taxon>
        <taxon>Endopterygota</taxon>
        <taxon>Diptera</taxon>
        <taxon>Nematocera</taxon>
        <taxon>Sciaroidea</taxon>
        <taxon>Sciaridae</taxon>
        <taxon>Pseudolycoriella</taxon>
    </lineage>
</organism>
<keyword evidence="10" id="KW-1185">Reference proteome</keyword>
<feature type="domain" description="Chitin-binding type-2" evidence="8">
    <location>
        <begin position="18"/>
        <end position="77"/>
    </location>
</feature>
<dbReference type="InterPro" id="IPR002557">
    <property type="entry name" value="Chitin-bd_dom"/>
</dbReference>
<evidence type="ECO:0000256" key="2">
    <source>
        <dbReference type="ARBA" id="ARBA00022729"/>
    </source>
</evidence>
<evidence type="ECO:0000256" key="7">
    <source>
        <dbReference type="SAM" id="SignalP"/>
    </source>
</evidence>
<evidence type="ECO:0000256" key="5">
    <source>
        <dbReference type="ARBA" id="ARBA00023180"/>
    </source>
</evidence>
<dbReference type="PANTHER" id="PTHR23301">
    <property type="entry name" value="CHITIN BINDING PERITROPHIN-A"/>
    <property type="match status" value="1"/>
</dbReference>
<feature type="region of interest" description="Disordered" evidence="6">
    <location>
        <begin position="387"/>
        <end position="412"/>
    </location>
</feature>
<dbReference type="InterPro" id="IPR051940">
    <property type="entry name" value="Chitin_bind-dev_reg"/>
</dbReference>
<feature type="region of interest" description="Disordered" evidence="6">
    <location>
        <begin position="801"/>
        <end position="850"/>
    </location>
</feature>
<feature type="compositionally biased region" description="Basic and acidic residues" evidence="6">
    <location>
        <begin position="814"/>
        <end position="824"/>
    </location>
</feature>
<feature type="signal peptide" evidence="7">
    <location>
        <begin position="1"/>
        <end position="18"/>
    </location>
</feature>
<dbReference type="GO" id="GO:0005576">
    <property type="term" value="C:extracellular region"/>
    <property type="evidence" value="ECO:0007669"/>
    <property type="project" value="InterPro"/>
</dbReference>
<protein>
    <recommendedName>
        <fullName evidence="8">Chitin-binding type-2 domain-containing protein</fullName>
    </recommendedName>
</protein>
<keyword evidence="2 7" id="KW-0732">Signal</keyword>
<dbReference type="PROSITE" id="PS50940">
    <property type="entry name" value="CHIT_BIND_II"/>
    <property type="match status" value="2"/>
</dbReference>
<dbReference type="AlphaFoldDB" id="A0A9Q0S8S9"/>
<keyword evidence="1" id="KW-0147">Chitin-binding</keyword>
<name>A0A9Q0S8S9_9DIPT</name>
<evidence type="ECO:0000256" key="6">
    <source>
        <dbReference type="SAM" id="MobiDB-lite"/>
    </source>
</evidence>
<sequence length="909" mass="103333">MLLQIIFVLSGCAWLAQGNECKDISRPHQTRCDMYYKCVVLPSKTVAWVPANCERGLIYENNHKICVVADANWKCKLGDYSDVSNEVASELQYLRKEIESYGHKKVVNEEIAELESSGGTFEDSGERNVETINVTEAEFSGDGSDDENENAIQKEESYVTIPVNSDSNKSVVTHLQKLSQLIQSLSDAQSKSESNDLGPNDLNNFLIHHNIKTEYNIRKNSEKNKIDIPKDGRIHPDYLAEILDLQQKLQSSNSEGYSTTTELSDLEKHPLESTTMTRNPIKSVRIADSGYSSSQIVVNRPEGSVVFNLPNNTPPDASSSYNTSATPLPLLQQQNKQQPYVSQDTLKTVLELSKQLISSTKHHQAIHNYINNRNEYDSIIRPSHYKGPISDYEKKESKHNENEDEEQSSDPNYIKLTSISGFVDTNANRDAIIHNHIIPIRIQNPFSQPMEELSTIATPVMSTTVEGVNEQSDDFKYPTYSDVRTVYPYLPYRQYPGSYAAFLSEQSNYLQPSNNQFYGNRLYPANDFLQSLYTQQTHLSNDNVNGFVNFNTQQYPTLRPASPPSSKESVFPNRFYSATSNVQPININQQEFVNAELPSTLTGFDEENNEYDYNNNEDYETNAPGRNEYNVVNLLADLQNQKSANIQNKQLTEYAPINPLLIGANKDTRRKVVQLADMSIDEYEKLVQPLIIDESAFINNVDAITCVTGARQVLPKDCTKYTVCNGDTRKELTYSCPPYTAFNEQSRFCDGKTFRMCRTESPNSLDVVDENERLRTLVQKEMKMAQKEESQVSKRQKFIKQQRQKIRGSMTTKNVERPEKKDSNNIKSTSLDILPSSRSRPTKKRKKNKPMIRRIYCKEPSKVADSLSIYNYFLCFNGADGTLKARKMTCPKGLIFCARIRLCTSTDRC</sequence>
<evidence type="ECO:0000256" key="3">
    <source>
        <dbReference type="ARBA" id="ARBA00022737"/>
    </source>
</evidence>
<evidence type="ECO:0000313" key="10">
    <source>
        <dbReference type="Proteomes" id="UP001151699"/>
    </source>
</evidence>
<dbReference type="SUPFAM" id="SSF57625">
    <property type="entry name" value="Invertebrate chitin-binding proteins"/>
    <property type="match status" value="2"/>
</dbReference>
<proteinExistence type="predicted"/>
<evidence type="ECO:0000256" key="4">
    <source>
        <dbReference type="ARBA" id="ARBA00023157"/>
    </source>
</evidence>
<dbReference type="Proteomes" id="UP001151699">
    <property type="component" value="Chromosome A"/>
</dbReference>